<protein>
    <recommendedName>
        <fullName evidence="4">Alpha-methylacyl-CoA racemase</fullName>
    </recommendedName>
</protein>
<dbReference type="PANTHER" id="PTHR48228:SF5">
    <property type="entry name" value="ALPHA-METHYLACYL-COA RACEMASE"/>
    <property type="match status" value="1"/>
</dbReference>
<dbReference type="Proteomes" id="UP001186944">
    <property type="component" value="Unassembled WGS sequence"/>
</dbReference>
<dbReference type="GO" id="GO:0005739">
    <property type="term" value="C:mitochondrion"/>
    <property type="evidence" value="ECO:0007669"/>
    <property type="project" value="TreeGrafter"/>
</dbReference>
<dbReference type="GO" id="GO:0008206">
    <property type="term" value="P:bile acid metabolic process"/>
    <property type="evidence" value="ECO:0007669"/>
    <property type="project" value="TreeGrafter"/>
</dbReference>
<evidence type="ECO:0000313" key="3">
    <source>
        <dbReference type="Proteomes" id="UP001186944"/>
    </source>
</evidence>
<name>A0AA88YCJ5_PINIB</name>
<dbReference type="InterPro" id="IPR050509">
    <property type="entry name" value="CoA-transferase_III"/>
</dbReference>
<dbReference type="Gene3D" id="3.30.1540.10">
    <property type="entry name" value="formyl-coa transferase, domain 3"/>
    <property type="match status" value="1"/>
</dbReference>
<evidence type="ECO:0008006" key="4">
    <source>
        <dbReference type="Google" id="ProtNLM"/>
    </source>
</evidence>
<accession>A0AA88YCJ5</accession>
<gene>
    <name evidence="2" type="ORF">FSP39_022954</name>
</gene>
<evidence type="ECO:0000313" key="2">
    <source>
        <dbReference type="EMBL" id="KAK3098769.1"/>
    </source>
</evidence>
<proteinExistence type="inferred from homology"/>
<dbReference type="PANTHER" id="PTHR48228">
    <property type="entry name" value="SUCCINYL-COA--D-CITRAMALATE COA-TRANSFERASE"/>
    <property type="match status" value="1"/>
</dbReference>
<dbReference type="InterPro" id="IPR003673">
    <property type="entry name" value="CoA-Trfase_fam_III"/>
</dbReference>
<comment type="similarity">
    <text evidence="1">Belongs to the CoA-transferase III family.</text>
</comment>
<comment type="caution">
    <text evidence="2">The sequence shown here is derived from an EMBL/GenBank/DDBJ whole genome shotgun (WGS) entry which is preliminary data.</text>
</comment>
<dbReference type="FunFam" id="3.40.50.10540:FF:000004">
    <property type="entry name" value="Probable alpha-methylacyl-CoA racemase mcr"/>
    <property type="match status" value="1"/>
</dbReference>
<keyword evidence="3" id="KW-1185">Reference proteome</keyword>
<dbReference type="AlphaFoldDB" id="A0AA88YCJ5"/>
<sequence length="379" mass="41519">MALRGVKVVELAGLAPAPFCGMILADFGARVIRVDRTKQKFSNDRLARGKESVAINLKDKDGVKILRKMCSGADVLIEPFRAGVMEKMGVGPDVLMKDNPKLIYARMTGFGQTGPLAKKAGHDINYIATSGVLSLLGRKGENPYAPVNLLADFAGGGLVCALGILMALFERSRSGQGQVIDANMVEGSAYVASWLFRSRDMPYWQSNRGENMLDGGAAFYETYKTKDGKYVSVGAIEPKFYSDLLKGLGLSEEEYSQLSDADQMKRKFTELFLTKTRDEWTEIFKDLDACFAPILSPDEAANHSHNRINNSFLWGHNGLCEPSPAPRLSRTPAVNQSLPQPIVGQHSLHILKETGFQDDEIQGFLKTGVVEDNSSSSKL</sequence>
<reference evidence="2" key="1">
    <citation type="submission" date="2019-08" db="EMBL/GenBank/DDBJ databases">
        <title>The improved chromosome-level genome for the pearl oyster Pinctada fucata martensii using PacBio sequencing and Hi-C.</title>
        <authorList>
            <person name="Zheng Z."/>
        </authorList>
    </citation>
    <scope>NUCLEOTIDE SEQUENCE</scope>
    <source>
        <strain evidence="2">ZZ-2019</strain>
        <tissue evidence="2">Adductor muscle</tissue>
    </source>
</reference>
<dbReference type="GO" id="GO:0008111">
    <property type="term" value="F:alpha-methylacyl-CoA racemase activity"/>
    <property type="evidence" value="ECO:0007669"/>
    <property type="project" value="TreeGrafter"/>
</dbReference>
<dbReference type="InterPro" id="IPR044855">
    <property type="entry name" value="CoA-Trfase_III_dom3_sf"/>
</dbReference>
<evidence type="ECO:0000256" key="1">
    <source>
        <dbReference type="ARBA" id="ARBA00008383"/>
    </source>
</evidence>
<dbReference type="InterPro" id="IPR023606">
    <property type="entry name" value="CoA-Trfase_III_dom_1_sf"/>
</dbReference>
<dbReference type="EMBL" id="VSWD01000007">
    <property type="protein sequence ID" value="KAK3098769.1"/>
    <property type="molecule type" value="Genomic_DNA"/>
</dbReference>
<dbReference type="Gene3D" id="3.40.50.10540">
    <property type="entry name" value="Crotonobetainyl-coa:carnitine coa-transferase, domain 1"/>
    <property type="match status" value="1"/>
</dbReference>
<dbReference type="SUPFAM" id="SSF89796">
    <property type="entry name" value="CoA-transferase family III (CaiB/BaiF)"/>
    <property type="match status" value="1"/>
</dbReference>
<dbReference type="Pfam" id="PF02515">
    <property type="entry name" value="CoA_transf_3"/>
    <property type="match status" value="1"/>
</dbReference>
<organism evidence="2 3">
    <name type="scientific">Pinctada imbricata</name>
    <name type="common">Atlantic pearl-oyster</name>
    <name type="synonym">Pinctada martensii</name>
    <dbReference type="NCBI Taxonomy" id="66713"/>
    <lineage>
        <taxon>Eukaryota</taxon>
        <taxon>Metazoa</taxon>
        <taxon>Spiralia</taxon>
        <taxon>Lophotrochozoa</taxon>
        <taxon>Mollusca</taxon>
        <taxon>Bivalvia</taxon>
        <taxon>Autobranchia</taxon>
        <taxon>Pteriomorphia</taxon>
        <taxon>Pterioida</taxon>
        <taxon>Pterioidea</taxon>
        <taxon>Pteriidae</taxon>
        <taxon>Pinctada</taxon>
    </lineage>
</organism>